<dbReference type="EMBL" id="JAAOAV010000041">
    <property type="protein sequence ID" value="KAF5608646.1"/>
    <property type="molecule type" value="Genomic_DNA"/>
</dbReference>
<keyword evidence="1" id="KW-1133">Transmembrane helix</keyword>
<sequence>MEENHPSHSDYEVVPGTVYLVTQPSHNTPLHPTVWSGPEYGACVSWITVLGTTTASILGSSPYNMSNEALGLIWLSPLIGGLFGALMAGPFNDKLVLFLTHRNRG</sequence>
<evidence type="ECO:0000256" key="1">
    <source>
        <dbReference type="SAM" id="Phobius"/>
    </source>
</evidence>
<gene>
    <name evidence="2" type="ORF">FSUBG_4574</name>
</gene>
<evidence type="ECO:0000313" key="3">
    <source>
        <dbReference type="Proteomes" id="UP000547976"/>
    </source>
</evidence>
<dbReference type="AlphaFoldDB" id="A0A8H5Q718"/>
<dbReference type="GeneID" id="59317296"/>
<name>A0A8H5Q718_GIBSU</name>
<feature type="transmembrane region" description="Helical" evidence="1">
    <location>
        <begin position="70"/>
        <end position="91"/>
    </location>
</feature>
<proteinExistence type="predicted"/>
<keyword evidence="3" id="KW-1185">Reference proteome</keyword>
<reference evidence="2 3" key="1">
    <citation type="submission" date="2020-05" db="EMBL/GenBank/DDBJ databases">
        <title>Identification and distribution of gene clusters putatively required for synthesis of sphingolipid metabolism inhibitors in phylogenetically diverse species of the filamentous fungus Fusarium.</title>
        <authorList>
            <person name="Kim H.-S."/>
            <person name="Busman M."/>
            <person name="Brown D.W."/>
            <person name="Divon H."/>
            <person name="Uhlig S."/>
            <person name="Proctor R.H."/>
        </authorList>
    </citation>
    <scope>NUCLEOTIDE SEQUENCE [LARGE SCALE GENOMIC DNA]</scope>
    <source>
        <strain evidence="2 3">NRRL 66333</strain>
    </source>
</reference>
<dbReference type="RefSeq" id="XP_036539989.1">
    <property type="nucleotide sequence ID" value="XM_036682578.1"/>
</dbReference>
<keyword evidence="1" id="KW-0472">Membrane</keyword>
<dbReference type="Proteomes" id="UP000547976">
    <property type="component" value="Unassembled WGS sequence"/>
</dbReference>
<keyword evidence="1" id="KW-0812">Transmembrane</keyword>
<organism evidence="2 3">
    <name type="scientific">Gibberella subglutinans</name>
    <name type="common">Fusarium subglutinans</name>
    <dbReference type="NCBI Taxonomy" id="42677"/>
    <lineage>
        <taxon>Eukaryota</taxon>
        <taxon>Fungi</taxon>
        <taxon>Dikarya</taxon>
        <taxon>Ascomycota</taxon>
        <taxon>Pezizomycotina</taxon>
        <taxon>Sordariomycetes</taxon>
        <taxon>Hypocreomycetidae</taxon>
        <taxon>Hypocreales</taxon>
        <taxon>Nectriaceae</taxon>
        <taxon>Fusarium</taxon>
        <taxon>Fusarium fujikuroi species complex</taxon>
    </lineage>
</organism>
<dbReference type="InterPro" id="IPR036259">
    <property type="entry name" value="MFS_trans_sf"/>
</dbReference>
<dbReference type="SUPFAM" id="SSF103473">
    <property type="entry name" value="MFS general substrate transporter"/>
    <property type="match status" value="1"/>
</dbReference>
<comment type="caution">
    <text evidence="2">The sequence shown here is derived from an EMBL/GenBank/DDBJ whole genome shotgun (WGS) entry which is preliminary data.</text>
</comment>
<dbReference type="OrthoDB" id="2585655at2759"/>
<protein>
    <submittedName>
        <fullName evidence="2">Major facilitator superfamily transporter</fullName>
    </submittedName>
</protein>
<evidence type="ECO:0000313" key="2">
    <source>
        <dbReference type="EMBL" id="KAF5608646.1"/>
    </source>
</evidence>
<accession>A0A8H5Q718</accession>
<feature type="transmembrane region" description="Helical" evidence="1">
    <location>
        <begin position="39"/>
        <end position="58"/>
    </location>
</feature>